<dbReference type="EMBL" id="BJZV01000023">
    <property type="protein sequence ID" value="GEP11765.1"/>
    <property type="molecule type" value="Genomic_DNA"/>
</dbReference>
<evidence type="ECO:0000313" key="2">
    <source>
        <dbReference type="Proteomes" id="UP000321750"/>
    </source>
</evidence>
<evidence type="ECO:0000313" key="1">
    <source>
        <dbReference type="EMBL" id="GEP11765.1"/>
    </source>
</evidence>
<keyword evidence="2" id="KW-1185">Reference proteome</keyword>
<reference evidence="1 2" key="1">
    <citation type="submission" date="2019-07" db="EMBL/GenBank/DDBJ databases">
        <title>Whole genome shotgun sequence of Methylobacterium gnaphalii NBRC 107716.</title>
        <authorList>
            <person name="Hosoyama A."/>
            <person name="Uohara A."/>
            <person name="Ohji S."/>
            <person name="Ichikawa N."/>
        </authorList>
    </citation>
    <scope>NUCLEOTIDE SEQUENCE [LARGE SCALE GENOMIC DNA]</scope>
    <source>
        <strain evidence="1 2">NBRC 107716</strain>
    </source>
</reference>
<protein>
    <submittedName>
        <fullName evidence="1">Uncharacterized protein</fullName>
    </submittedName>
</protein>
<comment type="caution">
    <text evidence="1">The sequence shown here is derived from an EMBL/GenBank/DDBJ whole genome shotgun (WGS) entry which is preliminary data.</text>
</comment>
<gene>
    <name evidence="1" type="ORF">MGN01_36100</name>
</gene>
<organism evidence="1 2">
    <name type="scientific">Methylobacterium gnaphalii</name>
    <dbReference type="NCBI Taxonomy" id="1010610"/>
    <lineage>
        <taxon>Bacteria</taxon>
        <taxon>Pseudomonadati</taxon>
        <taxon>Pseudomonadota</taxon>
        <taxon>Alphaproteobacteria</taxon>
        <taxon>Hyphomicrobiales</taxon>
        <taxon>Methylobacteriaceae</taxon>
        <taxon>Methylobacterium</taxon>
    </lineage>
</organism>
<dbReference type="OrthoDB" id="8002961at2"/>
<dbReference type="AlphaFoldDB" id="A0A512JP78"/>
<accession>A0A512JP78</accession>
<dbReference type="Proteomes" id="UP000321750">
    <property type="component" value="Unassembled WGS sequence"/>
</dbReference>
<sequence length="67" mass="7286">MGQPAHKLTEAETIADSYLALAQGNPSVALRLVVRDALQDLATVEKALDQRNRLISRGFLRVNLVSA</sequence>
<name>A0A512JP78_9HYPH</name>
<dbReference type="RefSeq" id="WP_147048179.1">
    <property type="nucleotide sequence ID" value="NZ_BJZV01000023.1"/>
</dbReference>
<proteinExistence type="predicted"/>